<dbReference type="InterPro" id="IPR050204">
    <property type="entry name" value="AraC_XylS_family_regulators"/>
</dbReference>
<reference evidence="5 6" key="1">
    <citation type="submission" date="2017-12" db="EMBL/GenBank/DDBJ databases">
        <title>Sequencing the genomes of 1000 Actinobacteria strains.</title>
        <authorList>
            <person name="Klenk H.-P."/>
        </authorList>
    </citation>
    <scope>NUCLEOTIDE SEQUENCE [LARGE SCALE GENOMIC DNA]</scope>
    <source>
        <strain evidence="5 6">DSM 44489</strain>
    </source>
</reference>
<protein>
    <submittedName>
        <fullName evidence="5">AraC family transcriptional regulator</fullName>
    </submittedName>
</protein>
<dbReference type="Pfam" id="PF12833">
    <property type="entry name" value="HTH_18"/>
    <property type="match status" value="1"/>
</dbReference>
<dbReference type="SUPFAM" id="SSF46689">
    <property type="entry name" value="Homeodomain-like"/>
    <property type="match status" value="1"/>
</dbReference>
<sequence length="263" mass="28144">MEYLTSAHLETPVTTPESLRPWLTELTSTPLFDDLAQPFAHPPVATTTVVLRTEKSGRGSAFVVGAQTKASYSMPDEPAGCVRLRLAPGVTRQLLGVTAGELTDRVLQLGELPGPLGGFAAALTGVSAAQAITDLEDLLPRSVSESDTDRAHRIVLREAISALTADNAPALSELTARLAVSERQLRNVFTTGIGLSPKHFARIQRLRRVLAHAGGTPWSHLAASTGYYDQSHLTADFRTLMGVPPAAYLRGELPIPAPCRIPR</sequence>
<dbReference type="RefSeq" id="WP_101464966.1">
    <property type="nucleotide sequence ID" value="NZ_PJMW01000002.1"/>
</dbReference>
<dbReference type="Gene3D" id="1.10.10.60">
    <property type="entry name" value="Homeodomain-like"/>
    <property type="match status" value="1"/>
</dbReference>
<dbReference type="SMART" id="SM00342">
    <property type="entry name" value="HTH_ARAC"/>
    <property type="match status" value="1"/>
</dbReference>
<keyword evidence="3" id="KW-0804">Transcription</keyword>
<evidence type="ECO:0000259" key="4">
    <source>
        <dbReference type="PROSITE" id="PS01124"/>
    </source>
</evidence>
<gene>
    <name evidence="5" type="ORF">ATK86_2918</name>
</gene>
<evidence type="ECO:0000313" key="5">
    <source>
        <dbReference type="EMBL" id="PKV78544.1"/>
    </source>
</evidence>
<dbReference type="GO" id="GO:0003700">
    <property type="term" value="F:DNA-binding transcription factor activity"/>
    <property type="evidence" value="ECO:0007669"/>
    <property type="project" value="InterPro"/>
</dbReference>
<dbReference type="OrthoDB" id="2559672at2"/>
<evidence type="ECO:0000256" key="1">
    <source>
        <dbReference type="ARBA" id="ARBA00023015"/>
    </source>
</evidence>
<dbReference type="PROSITE" id="PS01124">
    <property type="entry name" value="HTH_ARAC_FAMILY_2"/>
    <property type="match status" value="1"/>
</dbReference>
<proteinExistence type="predicted"/>
<dbReference type="Proteomes" id="UP000233766">
    <property type="component" value="Unassembled WGS sequence"/>
</dbReference>
<comment type="caution">
    <text evidence="5">The sequence shown here is derived from an EMBL/GenBank/DDBJ whole genome shotgun (WGS) entry which is preliminary data.</text>
</comment>
<dbReference type="GO" id="GO:0043565">
    <property type="term" value="F:sequence-specific DNA binding"/>
    <property type="evidence" value="ECO:0007669"/>
    <property type="project" value="InterPro"/>
</dbReference>
<dbReference type="PANTHER" id="PTHR46796">
    <property type="entry name" value="HTH-TYPE TRANSCRIPTIONAL ACTIVATOR RHAS-RELATED"/>
    <property type="match status" value="1"/>
</dbReference>
<evidence type="ECO:0000256" key="2">
    <source>
        <dbReference type="ARBA" id="ARBA00023125"/>
    </source>
</evidence>
<dbReference type="EMBL" id="PJMW01000002">
    <property type="protein sequence ID" value="PKV78544.1"/>
    <property type="molecule type" value="Genomic_DNA"/>
</dbReference>
<name>A0A2N3VA89_9NOCA</name>
<keyword evidence="6" id="KW-1185">Reference proteome</keyword>
<dbReference type="InterPro" id="IPR009057">
    <property type="entry name" value="Homeodomain-like_sf"/>
</dbReference>
<keyword evidence="1" id="KW-0805">Transcription regulation</keyword>
<keyword evidence="2" id="KW-0238">DNA-binding</keyword>
<organism evidence="5 6">
    <name type="scientific">Nocardia fluminea</name>
    <dbReference type="NCBI Taxonomy" id="134984"/>
    <lineage>
        <taxon>Bacteria</taxon>
        <taxon>Bacillati</taxon>
        <taxon>Actinomycetota</taxon>
        <taxon>Actinomycetes</taxon>
        <taxon>Mycobacteriales</taxon>
        <taxon>Nocardiaceae</taxon>
        <taxon>Nocardia</taxon>
    </lineage>
</organism>
<feature type="domain" description="HTH araC/xylS-type" evidence="4">
    <location>
        <begin position="149"/>
        <end position="251"/>
    </location>
</feature>
<dbReference type="InterPro" id="IPR018060">
    <property type="entry name" value="HTH_AraC"/>
</dbReference>
<dbReference type="AlphaFoldDB" id="A0A2N3VA89"/>
<evidence type="ECO:0000313" key="6">
    <source>
        <dbReference type="Proteomes" id="UP000233766"/>
    </source>
</evidence>
<evidence type="ECO:0000256" key="3">
    <source>
        <dbReference type="ARBA" id="ARBA00023163"/>
    </source>
</evidence>
<accession>A0A2N3VA89</accession>
<dbReference type="PANTHER" id="PTHR46796:SF15">
    <property type="entry name" value="BLL1074 PROTEIN"/>
    <property type="match status" value="1"/>
</dbReference>